<proteinExistence type="predicted"/>
<name>A0A518ERH6_9BACT</name>
<evidence type="ECO:0000256" key="3">
    <source>
        <dbReference type="ARBA" id="ARBA00022989"/>
    </source>
</evidence>
<feature type="transmembrane region" description="Helical" evidence="5">
    <location>
        <begin position="262"/>
        <end position="282"/>
    </location>
</feature>
<feature type="transmembrane region" description="Helical" evidence="5">
    <location>
        <begin position="171"/>
        <end position="192"/>
    </location>
</feature>
<dbReference type="PANTHER" id="PTHR11040:SF44">
    <property type="entry name" value="PROTEIN ZNTC-RELATED"/>
    <property type="match status" value="1"/>
</dbReference>
<sequence length="315" mass="32591">MFEFFSILLVGLAGGLVPLFFKWGDRQHHIALAFSTGIFLGAVFLHLLPGVAAAATSEGEAGHAHGAVVAVAVSVEEQAAGMGDHAEEFRHYQASLPSVGAGQADAHAGHDHGTDTASVDPHAGHLHGAIGPWLWVLIGLLGVFFIEAVFIPGTTHGHGHGHNDKERHSAVGWAALVGLTVHALTAGVALAAVQSQSAIAGVMLLAILAHKGFESFSLAAVFSMTGSSRSRVLGMVVAFSFVTPLGLLAGSQISGLLGSGGISILTSLAAGTFLYVCLCELLPEVFHHREDGPWKIGLLLLGIVAMWYAHSYGGI</sequence>
<dbReference type="Proteomes" id="UP000320390">
    <property type="component" value="Chromosome"/>
</dbReference>
<dbReference type="Pfam" id="PF02535">
    <property type="entry name" value="Zip"/>
    <property type="match status" value="1"/>
</dbReference>
<feature type="transmembrane region" description="Helical" evidence="5">
    <location>
        <begin position="232"/>
        <end position="250"/>
    </location>
</feature>
<evidence type="ECO:0000256" key="2">
    <source>
        <dbReference type="ARBA" id="ARBA00022692"/>
    </source>
</evidence>
<evidence type="ECO:0000313" key="6">
    <source>
        <dbReference type="EMBL" id="QDV06690.1"/>
    </source>
</evidence>
<keyword evidence="3 5" id="KW-1133">Transmembrane helix</keyword>
<keyword evidence="7" id="KW-1185">Reference proteome</keyword>
<dbReference type="RefSeq" id="WP_145197084.1">
    <property type="nucleotide sequence ID" value="NZ_CP036434.1"/>
</dbReference>
<feature type="transmembrane region" description="Helical" evidence="5">
    <location>
        <begin position="6"/>
        <end position="23"/>
    </location>
</feature>
<evidence type="ECO:0000256" key="5">
    <source>
        <dbReference type="SAM" id="Phobius"/>
    </source>
</evidence>
<organism evidence="6 7">
    <name type="scientific">Saltatorellus ferox</name>
    <dbReference type="NCBI Taxonomy" id="2528018"/>
    <lineage>
        <taxon>Bacteria</taxon>
        <taxon>Pseudomonadati</taxon>
        <taxon>Planctomycetota</taxon>
        <taxon>Planctomycetia</taxon>
        <taxon>Planctomycetia incertae sedis</taxon>
        <taxon>Saltatorellus</taxon>
    </lineage>
</organism>
<feature type="transmembrane region" description="Helical" evidence="5">
    <location>
        <begin position="133"/>
        <end position="151"/>
    </location>
</feature>
<evidence type="ECO:0000313" key="7">
    <source>
        <dbReference type="Proteomes" id="UP000320390"/>
    </source>
</evidence>
<dbReference type="PANTHER" id="PTHR11040">
    <property type="entry name" value="ZINC/IRON TRANSPORTER"/>
    <property type="match status" value="1"/>
</dbReference>
<protein>
    <submittedName>
        <fullName evidence="6">ZIP Zinc transporter</fullName>
    </submittedName>
</protein>
<comment type="subcellular location">
    <subcellularLocation>
        <location evidence="1">Membrane</location>
        <topology evidence="1">Multi-pass membrane protein</topology>
    </subcellularLocation>
</comment>
<feature type="transmembrane region" description="Helical" evidence="5">
    <location>
        <begin position="198"/>
        <end position="220"/>
    </location>
</feature>
<feature type="transmembrane region" description="Helical" evidence="5">
    <location>
        <begin position="294"/>
        <end position="310"/>
    </location>
</feature>
<keyword evidence="4 5" id="KW-0472">Membrane</keyword>
<dbReference type="AlphaFoldDB" id="A0A518ERH6"/>
<accession>A0A518ERH6</accession>
<gene>
    <name evidence="6" type="ORF">Poly30_22050</name>
</gene>
<dbReference type="InterPro" id="IPR003689">
    <property type="entry name" value="ZIP"/>
</dbReference>
<feature type="transmembrane region" description="Helical" evidence="5">
    <location>
        <begin position="30"/>
        <end position="48"/>
    </location>
</feature>
<dbReference type="OrthoDB" id="5739025at2"/>
<keyword evidence="2 5" id="KW-0812">Transmembrane</keyword>
<dbReference type="EMBL" id="CP036434">
    <property type="protein sequence ID" value="QDV06690.1"/>
    <property type="molecule type" value="Genomic_DNA"/>
</dbReference>
<dbReference type="GO" id="GO:0016020">
    <property type="term" value="C:membrane"/>
    <property type="evidence" value="ECO:0007669"/>
    <property type="project" value="UniProtKB-SubCell"/>
</dbReference>
<reference evidence="6 7" key="1">
    <citation type="submission" date="2019-02" db="EMBL/GenBank/DDBJ databases">
        <title>Deep-cultivation of Planctomycetes and their phenomic and genomic characterization uncovers novel biology.</title>
        <authorList>
            <person name="Wiegand S."/>
            <person name="Jogler M."/>
            <person name="Boedeker C."/>
            <person name="Pinto D."/>
            <person name="Vollmers J."/>
            <person name="Rivas-Marin E."/>
            <person name="Kohn T."/>
            <person name="Peeters S.H."/>
            <person name="Heuer A."/>
            <person name="Rast P."/>
            <person name="Oberbeckmann S."/>
            <person name="Bunk B."/>
            <person name="Jeske O."/>
            <person name="Meyerdierks A."/>
            <person name="Storesund J.E."/>
            <person name="Kallscheuer N."/>
            <person name="Luecker S."/>
            <person name="Lage O.M."/>
            <person name="Pohl T."/>
            <person name="Merkel B.J."/>
            <person name="Hornburger P."/>
            <person name="Mueller R.-W."/>
            <person name="Bruemmer F."/>
            <person name="Labrenz M."/>
            <person name="Spormann A.M."/>
            <person name="Op den Camp H."/>
            <person name="Overmann J."/>
            <person name="Amann R."/>
            <person name="Jetten M.S.M."/>
            <person name="Mascher T."/>
            <person name="Medema M.H."/>
            <person name="Devos D.P."/>
            <person name="Kaster A.-K."/>
            <person name="Ovreas L."/>
            <person name="Rohde M."/>
            <person name="Galperin M.Y."/>
            <person name="Jogler C."/>
        </authorList>
    </citation>
    <scope>NUCLEOTIDE SEQUENCE [LARGE SCALE GENOMIC DNA]</scope>
    <source>
        <strain evidence="6 7">Poly30</strain>
    </source>
</reference>
<evidence type="ECO:0000256" key="1">
    <source>
        <dbReference type="ARBA" id="ARBA00004141"/>
    </source>
</evidence>
<evidence type="ECO:0000256" key="4">
    <source>
        <dbReference type="ARBA" id="ARBA00023136"/>
    </source>
</evidence>
<dbReference type="GO" id="GO:0005385">
    <property type="term" value="F:zinc ion transmembrane transporter activity"/>
    <property type="evidence" value="ECO:0007669"/>
    <property type="project" value="TreeGrafter"/>
</dbReference>